<dbReference type="Pfam" id="PF18962">
    <property type="entry name" value="Por_Secre_tail"/>
    <property type="match status" value="1"/>
</dbReference>
<keyword evidence="3" id="KW-1185">Reference proteome</keyword>
<proteinExistence type="predicted"/>
<evidence type="ECO:0000313" key="2">
    <source>
        <dbReference type="EMBL" id="GAP42418.1"/>
    </source>
</evidence>
<feature type="domain" description="Secretion system C-terminal sorting" evidence="1">
    <location>
        <begin position="397"/>
        <end position="467"/>
    </location>
</feature>
<accession>A0A0S7BW77</accession>
<sequence length="469" mass="52837">MEMRRRLQFFQKAVYLLVLLGVLTYLCNNHSNRSVNLLRMKKLPKGIWILSVLLMICRIEGIHAQIIADHTVVDKYDQIPQQYIDKVKEMWVIVAGESHSKGYRIGCRLLEELDPRFQVNIRESGTPEGYTNAYMRLSSATWGDLNNSSGWFYSYGEEDWFTNATALTRTRDHLTHCNTNNLAIAAMGFGWCWDMTSNNWPAGTPDPVYQVRWAGRSSAGPEGSKRWGLDAGDFALTDNSVCMDTYLSATDGYNTHCIANGYPTKIFYTTGPVDANENLGENGYQRFVKHEYIRNFVKADAGRILFDYADILCWNDAGERRVVSWTDFGGLTQEFQAIHADNLIDLDGGYVEDGDHIGEKGAVRLAKALWWMLARMAGWDGQPLAADARQLADNTIIYPVPAKDFLVVETGANTGMVLAELFDIRGNFILAEHIRGIGSRINLNGINPGVYLLRITAGDKIAYRKVIRL</sequence>
<protein>
    <submittedName>
        <fullName evidence="2">Protein containing Por secretion system C-terminal sorting domain</fullName>
    </submittedName>
</protein>
<reference evidence="2" key="1">
    <citation type="journal article" date="2015" name="Genome Announc.">
        <title>Draft Genome Sequence of Bacteroidales Strain TBC1, a Novel Isolate from a Methanogenic Wastewater Treatment System.</title>
        <authorList>
            <person name="Tourlousse D.M."/>
            <person name="Matsuura N."/>
            <person name="Sun L."/>
            <person name="Toyonaga M."/>
            <person name="Kuroda K."/>
            <person name="Ohashi A."/>
            <person name="Cruz R."/>
            <person name="Yamaguchi T."/>
            <person name="Sekiguchi Y."/>
        </authorList>
    </citation>
    <scope>NUCLEOTIDE SEQUENCE [LARGE SCALE GENOMIC DNA]</scope>
    <source>
        <strain evidence="2">TBC1</strain>
    </source>
</reference>
<dbReference type="EMBL" id="DF968182">
    <property type="protein sequence ID" value="GAP42418.1"/>
    <property type="molecule type" value="Genomic_DNA"/>
</dbReference>
<dbReference type="InterPro" id="IPR026444">
    <property type="entry name" value="Secre_tail"/>
</dbReference>
<name>A0A0S7BW77_9BACT</name>
<dbReference type="STRING" id="1678841.TBC1_11547"/>
<dbReference type="AlphaFoldDB" id="A0A0S7BW77"/>
<dbReference type="Proteomes" id="UP000053091">
    <property type="component" value="Unassembled WGS sequence"/>
</dbReference>
<organism evidence="2">
    <name type="scientific">Lentimicrobium saccharophilum</name>
    <dbReference type="NCBI Taxonomy" id="1678841"/>
    <lineage>
        <taxon>Bacteria</taxon>
        <taxon>Pseudomonadati</taxon>
        <taxon>Bacteroidota</taxon>
        <taxon>Bacteroidia</taxon>
        <taxon>Bacteroidales</taxon>
        <taxon>Lentimicrobiaceae</taxon>
        <taxon>Lentimicrobium</taxon>
    </lineage>
</organism>
<gene>
    <name evidence="2" type="ORF">TBC1_11547</name>
</gene>
<evidence type="ECO:0000259" key="1">
    <source>
        <dbReference type="Pfam" id="PF18962"/>
    </source>
</evidence>
<dbReference type="NCBIfam" id="TIGR04183">
    <property type="entry name" value="Por_Secre_tail"/>
    <property type="match status" value="1"/>
</dbReference>
<evidence type="ECO:0000313" key="3">
    <source>
        <dbReference type="Proteomes" id="UP000053091"/>
    </source>
</evidence>